<name>A0ABT1XLF8_9BURK</name>
<reference evidence="2" key="1">
    <citation type="submission" date="2022-07" db="EMBL/GenBank/DDBJ databases">
        <authorList>
            <person name="Xamxidin M."/>
        </authorList>
    </citation>
    <scope>NUCLEOTIDE SEQUENCE</scope>
    <source>
        <strain evidence="2">YS8-69</strain>
    </source>
</reference>
<keyword evidence="1" id="KW-0732">Signal</keyword>
<keyword evidence="3" id="KW-1185">Reference proteome</keyword>
<proteinExistence type="predicted"/>
<organism evidence="2 3">
    <name type="scientific">Limnobacter parvus</name>
    <dbReference type="NCBI Taxonomy" id="2939690"/>
    <lineage>
        <taxon>Bacteria</taxon>
        <taxon>Pseudomonadati</taxon>
        <taxon>Pseudomonadota</taxon>
        <taxon>Betaproteobacteria</taxon>
        <taxon>Burkholderiales</taxon>
        <taxon>Burkholderiaceae</taxon>
        <taxon>Limnobacter</taxon>
    </lineage>
</organism>
<evidence type="ECO:0000256" key="1">
    <source>
        <dbReference type="SAM" id="SignalP"/>
    </source>
</evidence>
<evidence type="ECO:0000313" key="2">
    <source>
        <dbReference type="EMBL" id="MCR2747363.1"/>
    </source>
</evidence>
<dbReference type="RefSeq" id="WP_257512580.1">
    <property type="nucleotide sequence ID" value="NZ_JANKHG010000018.1"/>
</dbReference>
<feature type="signal peptide" evidence="1">
    <location>
        <begin position="1"/>
        <end position="24"/>
    </location>
</feature>
<gene>
    <name evidence="2" type="ORF">NSP04_11940</name>
</gene>
<protein>
    <submittedName>
        <fullName evidence="2">Uncharacterized protein</fullName>
    </submittedName>
</protein>
<sequence length="190" mass="21102">MYKAITLLTLTATLNLLGQGFAHAFCAGAIVKEIQSIAKKPEVVEAVKLANLNPPLPADLHALDARWIASNGQEAEARKILASTASEFLRKTLEKRVYFKEAILTGKLGETVAMNMVTSDYWQGDEEKFTEIFDTNQPSRKPDFYISRARWDESVKSMISQVSVPVYDSASMIGTLTIGIDLKRVPQQNH</sequence>
<dbReference type="Proteomes" id="UP001165267">
    <property type="component" value="Unassembled WGS sequence"/>
</dbReference>
<evidence type="ECO:0000313" key="3">
    <source>
        <dbReference type="Proteomes" id="UP001165267"/>
    </source>
</evidence>
<feature type="chain" id="PRO_5045524230" evidence="1">
    <location>
        <begin position="25"/>
        <end position="190"/>
    </location>
</feature>
<dbReference type="EMBL" id="JANKHG010000018">
    <property type="protein sequence ID" value="MCR2747363.1"/>
    <property type="molecule type" value="Genomic_DNA"/>
</dbReference>
<accession>A0ABT1XLF8</accession>
<comment type="caution">
    <text evidence="2">The sequence shown here is derived from an EMBL/GenBank/DDBJ whole genome shotgun (WGS) entry which is preliminary data.</text>
</comment>